<dbReference type="InterPro" id="IPR036005">
    <property type="entry name" value="Creatinase/aminopeptidase-like"/>
</dbReference>
<feature type="domain" description="Peptidase M24" evidence="1">
    <location>
        <begin position="165"/>
        <end position="374"/>
    </location>
</feature>
<protein>
    <submittedName>
        <fullName evidence="3">M24 family metallopeptidase</fullName>
    </submittedName>
</protein>
<evidence type="ECO:0000313" key="3">
    <source>
        <dbReference type="EMBL" id="MFD1036914.1"/>
    </source>
</evidence>
<evidence type="ECO:0000259" key="1">
    <source>
        <dbReference type="Pfam" id="PF00557"/>
    </source>
</evidence>
<dbReference type="EMBL" id="JBHTKJ010000001">
    <property type="protein sequence ID" value="MFD1036914.1"/>
    <property type="molecule type" value="Genomic_DNA"/>
</dbReference>
<sequence>MFSHYEYQEYQERVAKTKESMAKEGIEVLLVTNPSNMNYLSGYDGWSFYVDQMVVIIIDEDQPLWIGRYQDANGARATTWLDQNNIIAYPDDYVQSDTKHPMEFMADFLAQIGQGNRKFGVEMEAYYFTARSYEKLKTRLPNAHFKDASLLVNYIRIIKSDAEIENMKKAAAIVDKAMLTATNAIHVGARQCDAIAAIYYDLITGTKDFGGDYPAIVPLLPTGERTSAPHLTWTDQTFKTGELVIIEIAGCYKRYHAPLARTVSLGNPTNEVKEISKVVVEGLNTALDIVKPGVTCEEIEAAWRNVISKHGIEKEARLGYSMGLSYPPDWGEHTASIRKGDKTILQPNMTFHLIPGLWFDQYGIEISESFRVTNSGCEILTNFSRELIVKGDIDFETVIS</sequence>
<feature type="domain" description="Creatinase N-terminal" evidence="2">
    <location>
        <begin position="13"/>
        <end position="158"/>
    </location>
</feature>
<dbReference type="InterPro" id="IPR050659">
    <property type="entry name" value="Peptidase_M24B"/>
</dbReference>
<dbReference type="RefSeq" id="WP_390358530.1">
    <property type="nucleotide sequence ID" value="NZ_JBHTKJ010000001.1"/>
</dbReference>
<dbReference type="PANTHER" id="PTHR46112">
    <property type="entry name" value="AMINOPEPTIDASE"/>
    <property type="match status" value="1"/>
</dbReference>
<dbReference type="SUPFAM" id="SSF53092">
    <property type="entry name" value="Creatinase/prolidase N-terminal domain"/>
    <property type="match status" value="1"/>
</dbReference>
<dbReference type="InterPro" id="IPR000587">
    <property type="entry name" value="Creatinase_N"/>
</dbReference>
<evidence type="ECO:0000313" key="4">
    <source>
        <dbReference type="Proteomes" id="UP001597040"/>
    </source>
</evidence>
<gene>
    <name evidence="3" type="ORF">ACFQ3N_00530</name>
</gene>
<dbReference type="SUPFAM" id="SSF55920">
    <property type="entry name" value="Creatinase/aminopeptidase"/>
    <property type="match status" value="1"/>
</dbReference>
<dbReference type="InterPro" id="IPR000994">
    <property type="entry name" value="Pept_M24"/>
</dbReference>
<dbReference type="Pfam" id="PF01321">
    <property type="entry name" value="Creatinase_N"/>
    <property type="match status" value="1"/>
</dbReference>
<name>A0ABW3LHK8_9BACI</name>
<dbReference type="Gene3D" id="3.90.230.10">
    <property type="entry name" value="Creatinase/methionine aminopeptidase superfamily"/>
    <property type="match status" value="1"/>
</dbReference>
<dbReference type="CDD" id="cd01066">
    <property type="entry name" value="APP_MetAP"/>
    <property type="match status" value="1"/>
</dbReference>
<dbReference type="Proteomes" id="UP001597040">
    <property type="component" value="Unassembled WGS sequence"/>
</dbReference>
<comment type="caution">
    <text evidence="3">The sequence shown here is derived from an EMBL/GenBank/DDBJ whole genome shotgun (WGS) entry which is preliminary data.</text>
</comment>
<dbReference type="Gene3D" id="3.40.350.10">
    <property type="entry name" value="Creatinase/prolidase N-terminal domain"/>
    <property type="match status" value="1"/>
</dbReference>
<dbReference type="PANTHER" id="PTHR46112:SF2">
    <property type="entry name" value="XAA-PRO AMINOPEPTIDASE P-RELATED"/>
    <property type="match status" value="1"/>
</dbReference>
<dbReference type="Pfam" id="PF00557">
    <property type="entry name" value="Peptidase_M24"/>
    <property type="match status" value="1"/>
</dbReference>
<accession>A0ABW3LHK8</accession>
<organism evidence="3 4">
    <name type="scientific">Virgibacillus byunsanensis</name>
    <dbReference type="NCBI Taxonomy" id="570945"/>
    <lineage>
        <taxon>Bacteria</taxon>
        <taxon>Bacillati</taxon>
        <taxon>Bacillota</taxon>
        <taxon>Bacilli</taxon>
        <taxon>Bacillales</taxon>
        <taxon>Bacillaceae</taxon>
        <taxon>Virgibacillus</taxon>
    </lineage>
</organism>
<reference evidence="4" key="1">
    <citation type="journal article" date="2019" name="Int. J. Syst. Evol. Microbiol.">
        <title>The Global Catalogue of Microorganisms (GCM) 10K type strain sequencing project: providing services to taxonomists for standard genome sequencing and annotation.</title>
        <authorList>
            <consortium name="The Broad Institute Genomics Platform"/>
            <consortium name="The Broad Institute Genome Sequencing Center for Infectious Disease"/>
            <person name="Wu L."/>
            <person name="Ma J."/>
        </authorList>
    </citation>
    <scope>NUCLEOTIDE SEQUENCE [LARGE SCALE GENOMIC DNA]</scope>
    <source>
        <strain evidence="4">CCUG 56754</strain>
    </source>
</reference>
<dbReference type="InterPro" id="IPR029149">
    <property type="entry name" value="Creatin/AminoP/Spt16_N"/>
</dbReference>
<evidence type="ECO:0000259" key="2">
    <source>
        <dbReference type="Pfam" id="PF01321"/>
    </source>
</evidence>
<keyword evidence="4" id="KW-1185">Reference proteome</keyword>
<proteinExistence type="predicted"/>